<accession>A0A3B6EM18</accession>
<organism evidence="1">
    <name type="scientific">Triticum aestivum</name>
    <name type="common">Wheat</name>
    <dbReference type="NCBI Taxonomy" id="4565"/>
    <lineage>
        <taxon>Eukaryota</taxon>
        <taxon>Viridiplantae</taxon>
        <taxon>Streptophyta</taxon>
        <taxon>Embryophyta</taxon>
        <taxon>Tracheophyta</taxon>
        <taxon>Spermatophyta</taxon>
        <taxon>Magnoliopsida</taxon>
        <taxon>Liliopsida</taxon>
        <taxon>Poales</taxon>
        <taxon>Poaceae</taxon>
        <taxon>BOP clade</taxon>
        <taxon>Pooideae</taxon>
        <taxon>Triticodae</taxon>
        <taxon>Triticeae</taxon>
        <taxon>Triticinae</taxon>
        <taxon>Triticum</taxon>
    </lineage>
</organism>
<dbReference type="Gramene" id="TraesCS3A03G0855600.1">
    <property type="protein sequence ID" value="TraesCS3A03G0855600.1.CDS"/>
    <property type="gene ID" value="TraesCS3A03G0855600"/>
</dbReference>
<dbReference type="InterPro" id="IPR021788">
    <property type="entry name" value="CPP1-like"/>
</dbReference>
<reference evidence="1" key="1">
    <citation type="submission" date="2018-08" db="EMBL/GenBank/DDBJ databases">
        <authorList>
            <person name="Rossello M."/>
        </authorList>
    </citation>
    <scope>NUCLEOTIDE SEQUENCE [LARGE SCALE GENOMIC DNA]</scope>
    <source>
        <strain evidence="1">cv. Chinese Spring</strain>
    </source>
</reference>
<gene>
    <name evidence="1" type="primary">LOC123062552</name>
</gene>
<dbReference type="Gramene" id="TraesROB_scaffold_049989_01G000500.1">
    <property type="protein sequence ID" value="TraesROB_scaffold_049989_01G000500.1"/>
    <property type="gene ID" value="TraesROB_scaffold_049989_01G000500"/>
</dbReference>
<dbReference type="Gramene" id="TraesWEE_scaffold_023872_01G000100.1">
    <property type="protein sequence ID" value="TraesWEE_scaffold_023872_01G000100.1"/>
    <property type="gene ID" value="TraesWEE_scaffold_023872_01G000100"/>
</dbReference>
<dbReference type="Gramene" id="TraesPARA_EIv1.0_0852690.1">
    <property type="protein sequence ID" value="TraesPARA_EIv1.0_0852690.1.CDS"/>
    <property type="gene ID" value="TraesPARA_EIv1.0_0852690"/>
</dbReference>
<reference evidence="1" key="2">
    <citation type="submission" date="2018-10" db="UniProtKB">
        <authorList>
            <consortium name="EnsemblPlants"/>
        </authorList>
    </citation>
    <scope>IDENTIFICATION</scope>
</reference>
<name>A0A3B6EM18_WHEAT</name>
<dbReference type="PANTHER" id="PTHR33372">
    <property type="match status" value="1"/>
</dbReference>
<dbReference type="GeneID" id="123062552"/>
<dbReference type="OMA" id="DCSFCLC"/>
<dbReference type="RefSeq" id="XP_044342043.1">
    <property type="nucleotide sequence ID" value="XM_044486108.1"/>
</dbReference>
<dbReference type="Proteomes" id="UP000019116">
    <property type="component" value="Chromosome 3A"/>
</dbReference>
<dbReference type="Pfam" id="PF11833">
    <property type="entry name" value="CPP1-like"/>
    <property type="match status" value="1"/>
</dbReference>
<dbReference type="OrthoDB" id="2014563at2759"/>
<evidence type="ECO:0000313" key="1">
    <source>
        <dbReference type="EnsemblPlants" id="TraesCS3A02G359900.1"/>
    </source>
</evidence>
<dbReference type="Gramene" id="TraesCLE_scaffold_077981_01G000100.1">
    <property type="protein sequence ID" value="TraesCLE_scaffold_077981_01G000100.1"/>
    <property type="gene ID" value="TraesCLE_scaffold_077981_01G000100"/>
</dbReference>
<dbReference type="EnsemblPlants" id="TraesCS3A02G359900.1">
    <property type="protein sequence ID" value="TraesCS3A02G359900.1"/>
    <property type="gene ID" value="TraesCS3A02G359900"/>
</dbReference>
<dbReference type="AlphaFoldDB" id="A0A3B6EM18"/>
<dbReference type="Gramene" id="TraesCAD_scaffold_029088_01G000500.1">
    <property type="protein sequence ID" value="TraesCAD_scaffold_029088_01G000500.1"/>
    <property type="gene ID" value="TraesCAD_scaffold_029088_01G000500"/>
</dbReference>
<protein>
    <submittedName>
        <fullName evidence="1">Uncharacterized protein</fullName>
    </submittedName>
</protein>
<keyword evidence="2" id="KW-1185">Reference proteome</keyword>
<dbReference type="GO" id="GO:0031969">
    <property type="term" value="C:chloroplast membrane"/>
    <property type="evidence" value="ECO:0000318"/>
    <property type="project" value="GO_Central"/>
</dbReference>
<dbReference type="PANTHER" id="PTHR33372:SF2">
    <property type="entry name" value="PROTEIN CHAPERONE-LIKE PROTEIN OF POR1, CHLOROPLASTIC"/>
    <property type="match status" value="1"/>
</dbReference>
<dbReference type="PaxDb" id="4565-Traes_3AL_4F460D6C4.2"/>
<evidence type="ECO:0000313" key="2">
    <source>
        <dbReference type="Proteomes" id="UP000019116"/>
    </source>
</evidence>
<proteinExistence type="predicted"/>
<dbReference type="Gramene" id="TraesCS3A02G359900.1">
    <property type="protein sequence ID" value="TraesCS3A02G359900.1"/>
    <property type="gene ID" value="TraesCS3A02G359900"/>
</dbReference>
<sequence>MDVVSKRFALFGFIAGWSIATTAETETGPTFQLALAVVSCIYFLDDKMKNLSRASTTGLGLFASGWVVGLLGGLRRPPKPAEVMPYFCLRLPAPLLHTTKGDGEIRLLLSLFFYYIFSSEKFSFAQDGSSTAGGTSNSGVSLDCSFCVFATASK</sequence>